<accession>L0HFL5</accession>
<dbReference type="InterPro" id="IPR004370">
    <property type="entry name" value="4-OT-like_dom"/>
</dbReference>
<gene>
    <name evidence="3" type="ordered locus">Metfor_1556</name>
</gene>
<reference evidence="4" key="1">
    <citation type="submission" date="2011-12" db="EMBL/GenBank/DDBJ databases">
        <title>Complete sequence of Methanoregula formicicum SMSP.</title>
        <authorList>
            <person name="Lucas S."/>
            <person name="Han J."/>
            <person name="Lapidus A."/>
            <person name="Cheng J.-F."/>
            <person name="Goodwin L."/>
            <person name="Pitluck S."/>
            <person name="Peters L."/>
            <person name="Ovchinnikova G."/>
            <person name="Teshima H."/>
            <person name="Detter J.C."/>
            <person name="Han C."/>
            <person name="Tapia R."/>
            <person name="Land M."/>
            <person name="Hauser L."/>
            <person name="Kyrpides N."/>
            <person name="Ivanova N."/>
            <person name="Pagani I."/>
            <person name="Imachi H."/>
            <person name="Tamaki H."/>
            <person name="Sekiguchi Y."/>
            <person name="Kamagata Y."/>
            <person name="Cadillo-Quiroz H."/>
            <person name="Zinder S."/>
            <person name="Liu W.-T."/>
            <person name="Woyke T."/>
        </authorList>
    </citation>
    <scope>NUCLEOTIDE SEQUENCE [LARGE SCALE GENOMIC DNA]</scope>
    <source>
        <strain evidence="4">DSM 22288 / NBRC 105244 / SMSP</strain>
    </source>
</reference>
<evidence type="ECO:0000313" key="4">
    <source>
        <dbReference type="Proteomes" id="UP000010824"/>
    </source>
</evidence>
<keyword evidence="1" id="KW-0413">Isomerase</keyword>
<dbReference type="Pfam" id="PF01361">
    <property type="entry name" value="Tautomerase"/>
    <property type="match status" value="1"/>
</dbReference>
<name>L0HFL5_METFS</name>
<evidence type="ECO:0000256" key="1">
    <source>
        <dbReference type="ARBA" id="ARBA00023235"/>
    </source>
</evidence>
<dbReference type="AlphaFoldDB" id="L0HFL5"/>
<organism evidence="3 4">
    <name type="scientific">Methanoregula formicica (strain DSM 22288 / NBRC 105244 / SMSP)</name>
    <dbReference type="NCBI Taxonomy" id="593750"/>
    <lineage>
        <taxon>Archaea</taxon>
        <taxon>Methanobacteriati</taxon>
        <taxon>Methanobacteriota</taxon>
        <taxon>Stenosarchaea group</taxon>
        <taxon>Methanomicrobia</taxon>
        <taxon>Methanomicrobiales</taxon>
        <taxon>Methanoregulaceae</taxon>
        <taxon>Methanoregula</taxon>
    </lineage>
</organism>
<dbReference type="GeneID" id="14307945"/>
<feature type="domain" description="4-oxalocrotonate tautomerase-like" evidence="2">
    <location>
        <begin position="2"/>
        <end position="58"/>
    </location>
</feature>
<protein>
    <submittedName>
        <fullName evidence="3">Uncharacterized protein, 4-oxalocrotonate tautomerase</fullName>
    </submittedName>
</protein>
<sequence>MPVITIDLWKVTPEVKAELIEKLTRTASEITKLPPPAFFVYVREYPLDAIGTGGVPLAQQNLPPHAPKE</sequence>
<dbReference type="InterPro" id="IPR014347">
    <property type="entry name" value="Tautomerase/MIF_sf"/>
</dbReference>
<dbReference type="HOGENOM" id="CLU_148073_2_1_2"/>
<dbReference type="STRING" id="593750.Metfor_1556"/>
<proteinExistence type="predicted"/>
<dbReference type="InParanoid" id="L0HFL5"/>
<reference evidence="3 4" key="2">
    <citation type="journal article" date="2014" name="Genome Announc.">
        <title>Complete Genome Sequence of Methanoregula formicica SMSPT, a Mesophilic Hydrogenotrophic Methanogen Isolated from a Methanogenic Upflow Anaerobic Sludge Blanket Reactor.</title>
        <authorList>
            <person name="Yamamoto K."/>
            <person name="Tamaki H."/>
            <person name="Cadillo-Quiroz H."/>
            <person name="Imachi H."/>
            <person name="Kyrpides N."/>
            <person name="Woyke T."/>
            <person name="Goodwin L."/>
            <person name="Zinder S.H."/>
            <person name="Kamagata Y."/>
            <person name="Liu W.T."/>
        </authorList>
    </citation>
    <scope>NUCLEOTIDE SEQUENCE [LARGE SCALE GENOMIC DNA]</scope>
    <source>
        <strain evidence="4">DSM 22288 / NBRC 105244 / SMSP</strain>
    </source>
</reference>
<dbReference type="RefSeq" id="WP_015285549.1">
    <property type="nucleotide sequence ID" value="NC_019943.1"/>
</dbReference>
<dbReference type="GO" id="GO:0016853">
    <property type="term" value="F:isomerase activity"/>
    <property type="evidence" value="ECO:0007669"/>
    <property type="project" value="UniProtKB-KW"/>
</dbReference>
<dbReference type="Gene3D" id="3.30.429.10">
    <property type="entry name" value="Macrophage Migration Inhibitory Factor"/>
    <property type="match status" value="1"/>
</dbReference>
<dbReference type="SUPFAM" id="SSF55331">
    <property type="entry name" value="Tautomerase/MIF"/>
    <property type="match status" value="1"/>
</dbReference>
<evidence type="ECO:0000259" key="2">
    <source>
        <dbReference type="Pfam" id="PF01361"/>
    </source>
</evidence>
<dbReference type="KEGG" id="mfo:Metfor_1556"/>
<keyword evidence="4" id="KW-1185">Reference proteome</keyword>
<dbReference type="OrthoDB" id="8161at2157"/>
<evidence type="ECO:0000313" key="3">
    <source>
        <dbReference type="EMBL" id="AGB02586.1"/>
    </source>
</evidence>
<dbReference type="EMBL" id="CP003167">
    <property type="protein sequence ID" value="AGB02586.1"/>
    <property type="molecule type" value="Genomic_DNA"/>
</dbReference>
<dbReference type="eggNOG" id="arCOG02240">
    <property type="taxonomic scope" value="Archaea"/>
</dbReference>
<dbReference type="Proteomes" id="UP000010824">
    <property type="component" value="Chromosome"/>
</dbReference>